<sequence length="166" mass="17844">MDDMQTPDGPLARFVYALSHSSSGDDGARVHAYLRAWPESLYAEIREEVRRWVDALPRGRVEFTEPPLPAMVCSPELNAVAASYLRGALGADAVMVLHAAYPFNGEDFAYFLHQVSGAMFYLGVANPEAGINGVPHSPDFAADEHAIGIGVGAMAGFLSHRLDALA</sequence>
<name>A0ABZ1XA30_9ACTN</name>
<dbReference type="RefSeq" id="WP_329272375.1">
    <property type="nucleotide sequence ID" value="NZ_CP109011.1"/>
</dbReference>
<evidence type="ECO:0008006" key="3">
    <source>
        <dbReference type="Google" id="ProtNLM"/>
    </source>
</evidence>
<dbReference type="SUPFAM" id="SSF53187">
    <property type="entry name" value="Zn-dependent exopeptidases"/>
    <property type="match status" value="1"/>
</dbReference>
<evidence type="ECO:0000313" key="2">
    <source>
        <dbReference type="Proteomes" id="UP001432168"/>
    </source>
</evidence>
<organism evidence="1 2">
    <name type="scientific">Streptomyces pseudovenezuelae</name>
    <dbReference type="NCBI Taxonomy" id="67350"/>
    <lineage>
        <taxon>Bacteria</taxon>
        <taxon>Bacillati</taxon>
        <taxon>Actinomycetota</taxon>
        <taxon>Actinomycetes</taxon>
        <taxon>Kitasatosporales</taxon>
        <taxon>Streptomycetaceae</taxon>
        <taxon>Streptomyces</taxon>
        <taxon>Streptomyces aurantiacus group</taxon>
    </lineage>
</organism>
<proteinExistence type="predicted"/>
<protein>
    <recommendedName>
        <fullName evidence="3">Amidohydrolase</fullName>
    </recommendedName>
</protein>
<dbReference type="Gene3D" id="3.40.630.10">
    <property type="entry name" value="Zn peptidases"/>
    <property type="match status" value="1"/>
</dbReference>
<dbReference type="PANTHER" id="PTHR11014">
    <property type="entry name" value="PEPTIDASE M20 FAMILY MEMBER"/>
    <property type="match status" value="1"/>
</dbReference>
<accession>A0ABZ1XA30</accession>
<keyword evidence="2" id="KW-1185">Reference proteome</keyword>
<reference evidence="1" key="1">
    <citation type="submission" date="2022-10" db="EMBL/GenBank/DDBJ databases">
        <title>The complete genomes of actinobacterial strains from the NBC collection.</title>
        <authorList>
            <person name="Joergensen T.S."/>
            <person name="Alvarez Arevalo M."/>
            <person name="Sterndorff E.B."/>
            <person name="Faurdal D."/>
            <person name="Vuksanovic O."/>
            <person name="Mourched A.-S."/>
            <person name="Charusanti P."/>
            <person name="Shaw S."/>
            <person name="Blin K."/>
            <person name="Weber T."/>
        </authorList>
    </citation>
    <scope>NUCLEOTIDE SEQUENCE</scope>
    <source>
        <strain evidence="1">NBC_00686</strain>
    </source>
</reference>
<dbReference type="InterPro" id="IPR017439">
    <property type="entry name" value="Amidohydrolase"/>
</dbReference>
<evidence type="ECO:0000313" key="1">
    <source>
        <dbReference type="EMBL" id="WUT48837.1"/>
    </source>
</evidence>
<dbReference type="EMBL" id="CP109011">
    <property type="protein sequence ID" value="WUT48837.1"/>
    <property type="molecule type" value="Genomic_DNA"/>
</dbReference>
<dbReference type="Proteomes" id="UP001432168">
    <property type="component" value="Chromosome"/>
</dbReference>
<dbReference type="PANTHER" id="PTHR11014:SF63">
    <property type="entry name" value="METALLOPEPTIDASE, PUTATIVE (AFU_ORTHOLOGUE AFUA_6G09600)-RELATED"/>
    <property type="match status" value="1"/>
</dbReference>
<gene>
    <name evidence="1" type="ORF">OG929_44085</name>
</gene>